<dbReference type="EMBL" id="KB909240">
    <property type="protein sequence ID" value="EOB12897.1"/>
    <property type="molecule type" value="Genomic_DNA"/>
</dbReference>
<reference evidence="1 2" key="1">
    <citation type="journal article" date="2013" name="BMC Genomics">
        <title>Comparative genomics of parasitic silkworm microsporidia reveal an association between genome expansion and host adaptation.</title>
        <authorList>
            <person name="Pan G."/>
            <person name="Xu J."/>
            <person name="Li T."/>
            <person name="Xia Q."/>
            <person name="Liu S.L."/>
            <person name="Zhang G."/>
            <person name="Li S."/>
            <person name="Li C."/>
            <person name="Liu H."/>
            <person name="Yang L."/>
            <person name="Liu T."/>
            <person name="Zhang X."/>
            <person name="Wu Z."/>
            <person name="Fan W."/>
            <person name="Dang X."/>
            <person name="Xiang H."/>
            <person name="Tao M."/>
            <person name="Li Y."/>
            <person name="Hu J."/>
            <person name="Li Z."/>
            <person name="Lin L."/>
            <person name="Luo J."/>
            <person name="Geng L."/>
            <person name="Wang L."/>
            <person name="Long M."/>
            <person name="Wan Y."/>
            <person name="He N."/>
            <person name="Zhang Z."/>
            <person name="Lu C."/>
            <person name="Keeling P.J."/>
            <person name="Wang J."/>
            <person name="Xiang Z."/>
            <person name="Zhou Z."/>
        </authorList>
    </citation>
    <scope>NUCLEOTIDE SEQUENCE [LARGE SCALE GENOMIC DNA]</scope>
    <source>
        <strain evidence="2">CQ1 / CVCC 102059</strain>
    </source>
</reference>
<proteinExistence type="predicted"/>
<evidence type="ECO:0000313" key="1">
    <source>
        <dbReference type="EMBL" id="EOB12897.1"/>
    </source>
</evidence>
<dbReference type="Proteomes" id="UP000016927">
    <property type="component" value="Unassembled WGS sequence"/>
</dbReference>
<dbReference type="VEuPathDB" id="MicrosporidiaDB:NBO_332gi001"/>
<dbReference type="HOGENOM" id="CLU_2203283_0_0_1"/>
<organism evidence="1 2">
    <name type="scientific">Nosema bombycis (strain CQ1 / CVCC 102059)</name>
    <name type="common">Microsporidian parasite</name>
    <name type="synonym">Pebrine of silkworm</name>
    <dbReference type="NCBI Taxonomy" id="578461"/>
    <lineage>
        <taxon>Eukaryota</taxon>
        <taxon>Fungi</taxon>
        <taxon>Fungi incertae sedis</taxon>
        <taxon>Microsporidia</taxon>
        <taxon>Nosematidae</taxon>
        <taxon>Nosema</taxon>
    </lineage>
</organism>
<dbReference type="AlphaFoldDB" id="R0KRS3"/>
<feature type="non-terminal residue" evidence="1">
    <location>
        <position position="108"/>
    </location>
</feature>
<sequence length="108" mass="12531">MKFNTANYPINRQILYGTEDEIVYEEEKCGLMETWDALSTKYMNNIDQNAQGVLSNKLLKDVKIEVDTFLTTVGLLDKNILKSTQIKKREEKTYNFKEAMINSSIEIL</sequence>
<gene>
    <name evidence="1" type="ORF">NBO_332gi001</name>
</gene>
<keyword evidence="2" id="KW-1185">Reference proteome</keyword>
<name>R0KRS3_NOSB1</name>
<evidence type="ECO:0000313" key="2">
    <source>
        <dbReference type="Proteomes" id="UP000016927"/>
    </source>
</evidence>
<dbReference type="OrthoDB" id="2190441at2759"/>
<accession>R0KRS3</accession>
<protein>
    <submittedName>
        <fullName evidence="1">Uncharacterized protein</fullName>
    </submittedName>
</protein>